<dbReference type="OrthoDB" id="9806388at2"/>
<proteinExistence type="predicted"/>
<name>A0A562SF16_9HYPH</name>
<gene>
    <name evidence="3" type="ORF">JM93_04290</name>
</gene>
<dbReference type="Gene3D" id="3.40.350.10">
    <property type="entry name" value="Creatinase/prolidase N-terminal domain"/>
    <property type="match status" value="1"/>
</dbReference>
<dbReference type="Proteomes" id="UP000320593">
    <property type="component" value="Unassembled WGS sequence"/>
</dbReference>
<dbReference type="AlphaFoldDB" id="A0A562SF16"/>
<comment type="caution">
    <text evidence="3">The sequence shown here is derived from an EMBL/GenBank/DDBJ whole genome shotgun (WGS) entry which is preliminary data.</text>
</comment>
<dbReference type="InterPro" id="IPR029149">
    <property type="entry name" value="Creatin/AminoP/Spt16_N"/>
</dbReference>
<dbReference type="Pfam" id="PF00557">
    <property type="entry name" value="Peptidase_M24"/>
    <property type="match status" value="1"/>
</dbReference>
<keyword evidence="4" id="KW-1185">Reference proteome</keyword>
<keyword evidence="3" id="KW-0031">Aminopeptidase</keyword>
<sequence>MSEPDFPESEFADRLERAQRLMAGDNLDALLLTTEPEIRYFSGFRTLFWQSPTRPWFLIVPSSGKPIAVIPEIGAALMARTWIEDIRTFASPAPQNEALPILAGLLKTKARIGLPMSGESQLRLPLNDFQELTHSLAGCELADAAPLIQTLRHIKSEREIALIRQICLIACDAFDAVPQQIHAGMTLKDAFRAFRIDLLRRGADDVPYLVGGAGPDGYGDIISPPDGTHLATGDVFMMDTGATLNGYFCDFDRNFSVGPASEIAARAHATLVRATQAAFETARPGRTFADLFQTMAKVLQDEGGQVGRMGHGLGMQLTETPSIAPFDTTVLEAGMVLTLEPGLTTTEGRMMVHEENIVIREDGAEFLTRPTGPELPMIGL</sequence>
<dbReference type="GO" id="GO:0004177">
    <property type="term" value="F:aminopeptidase activity"/>
    <property type="evidence" value="ECO:0007669"/>
    <property type="project" value="UniProtKB-KW"/>
</dbReference>
<dbReference type="InterPro" id="IPR036005">
    <property type="entry name" value="Creatinase/aminopeptidase-like"/>
</dbReference>
<dbReference type="EMBL" id="VLLF01000013">
    <property type="protein sequence ID" value="TWI79941.1"/>
    <property type="molecule type" value="Genomic_DNA"/>
</dbReference>
<organism evidence="3 4">
    <name type="scientific">Roseibium hamelinense</name>
    <dbReference type="NCBI Taxonomy" id="150831"/>
    <lineage>
        <taxon>Bacteria</taxon>
        <taxon>Pseudomonadati</taxon>
        <taxon>Pseudomonadota</taxon>
        <taxon>Alphaproteobacteria</taxon>
        <taxon>Hyphomicrobiales</taxon>
        <taxon>Stappiaceae</taxon>
        <taxon>Roseibium</taxon>
    </lineage>
</organism>
<dbReference type="InterPro" id="IPR050659">
    <property type="entry name" value="Peptidase_M24B"/>
</dbReference>
<evidence type="ECO:0000313" key="4">
    <source>
        <dbReference type="Proteomes" id="UP000320593"/>
    </source>
</evidence>
<dbReference type="Gene3D" id="3.90.230.10">
    <property type="entry name" value="Creatinase/methionine aminopeptidase superfamily"/>
    <property type="match status" value="1"/>
</dbReference>
<reference evidence="3 4" key="1">
    <citation type="submission" date="2019-07" db="EMBL/GenBank/DDBJ databases">
        <title>Genomic Encyclopedia of Archaeal and Bacterial Type Strains, Phase II (KMG-II): from individual species to whole genera.</title>
        <authorList>
            <person name="Goeker M."/>
        </authorList>
    </citation>
    <scope>NUCLEOTIDE SEQUENCE [LARGE SCALE GENOMIC DNA]</scope>
    <source>
        <strain evidence="3 4">ATCC BAA-252</strain>
    </source>
</reference>
<dbReference type="PANTHER" id="PTHR46112">
    <property type="entry name" value="AMINOPEPTIDASE"/>
    <property type="match status" value="1"/>
</dbReference>
<evidence type="ECO:0000259" key="1">
    <source>
        <dbReference type="Pfam" id="PF00557"/>
    </source>
</evidence>
<dbReference type="RefSeq" id="WP_145347499.1">
    <property type="nucleotide sequence ID" value="NZ_SMLY01000043.1"/>
</dbReference>
<dbReference type="GO" id="GO:0008235">
    <property type="term" value="F:metalloexopeptidase activity"/>
    <property type="evidence" value="ECO:0007669"/>
    <property type="project" value="UniProtKB-ARBA"/>
</dbReference>
<dbReference type="InterPro" id="IPR000994">
    <property type="entry name" value="Pept_M24"/>
</dbReference>
<dbReference type="PANTHER" id="PTHR46112:SF2">
    <property type="entry name" value="XAA-PRO AMINOPEPTIDASE P-RELATED"/>
    <property type="match status" value="1"/>
</dbReference>
<dbReference type="PRINTS" id="PR00599">
    <property type="entry name" value="MAPEPTIDASE"/>
</dbReference>
<accession>A0A562SF16</accession>
<dbReference type="SUPFAM" id="SSF53092">
    <property type="entry name" value="Creatinase/prolidase N-terminal domain"/>
    <property type="match status" value="1"/>
</dbReference>
<dbReference type="InterPro" id="IPR001714">
    <property type="entry name" value="Pept_M24_MAP"/>
</dbReference>
<feature type="domain" description="Creatinase N-terminal" evidence="2">
    <location>
        <begin position="14"/>
        <end position="154"/>
    </location>
</feature>
<feature type="domain" description="Peptidase M24" evidence="1">
    <location>
        <begin position="162"/>
        <end position="360"/>
    </location>
</feature>
<protein>
    <submittedName>
        <fullName evidence="3">Xaa-Pro aminopeptidase</fullName>
    </submittedName>
</protein>
<evidence type="ECO:0000259" key="2">
    <source>
        <dbReference type="Pfam" id="PF01321"/>
    </source>
</evidence>
<dbReference type="SUPFAM" id="SSF55920">
    <property type="entry name" value="Creatinase/aminopeptidase"/>
    <property type="match status" value="1"/>
</dbReference>
<dbReference type="Pfam" id="PF01321">
    <property type="entry name" value="Creatinase_N"/>
    <property type="match status" value="1"/>
</dbReference>
<keyword evidence="3" id="KW-0378">Hydrolase</keyword>
<keyword evidence="3" id="KW-0645">Protease</keyword>
<evidence type="ECO:0000313" key="3">
    <source>
        <dbReference type="EMBL" id="TWI79941.1"/>
    </source>
</evidence>
<dbReference type="CDD" id="cd01066">
    <property type="entry name" value="APP_MetAP"/>
    <property type="match status" value="1"/>
</dbReference>
<dbReference type="InterPro" id="IPR000587">
    <property type="entry name" value="Creatinase_N"/>
</dbReference>